<evidence type="ECO:0000313" key="3">
    <source>
        <dbReference type="EMBL" id="EJT98030.1"/>
    </source>
</evidence>
<dbReference type="InterPro" id="IPR050931">
    <property type="entry name" value="Mito_Protein_Transport_Metaxin"/>
</dbReference>
<evidence type="ECO:0000256" key="1">
    <source>
        <dbReference type="ARBA" id="ARBA00006475"/>
    </source>
</evidence>
<dbReference type="Proteomes" id="UP000030653">
    <property type="component" value="Unassembled WGS sequence"/>
</dbReference>
<dbReference type="HOGENOM" id="CLU_522766_0_0_1"/>
<dbReference type="EMBL" id="JH795874">
    <property type="protein sequence ID" value="EJT98030.1"/>
    <property type="molecule type" value="Genomic_DNA"/>
</dbReference>
<dbReference type="SFLD" id="SFLDS00019">
    <property type="entry name" value="Glutathione_Transferase_(cytos"/>
    <property type="match status" value="2"/>
</dbReference>
<name>M5FNX3_DACPD</name>
<dbReference type="OrthoDB" id="5809458at2759"/>
<protein>
    <recommendedName>
        <fullName evidence="2">Thioredoxin-like fold domain-containing protein</fullName>
    </recommendedName>
</protein>
<dbReference type="InterPro" id="IPR036282">
    <property type="entry name" value="Glutathione-S-Trfase_C_sf"/>
</dbReference>
<dbReference type="InterPro" id="IPR012336">
    <property type="entry name" value="Thioredoxin-like_fold"/>
</dbReference>
<organism evidence="3 4">
    <name type="scientific">Dacryopinax primogenitus (strain DJM 731)</name>
    <name type="common">Brown rot fungus</name>
    <dbReference type="NCBI Taxonomy" id="1858805"/>
    <lineage>
        <taxon>Eukaryota</taxon>
        <taxon>Fungi</taxon>
        <taxon>Dikarya</taxon>
        <taxon>Basidiomycota</taxon>
        <taxon>Agaricomycotina</taxon>
        <taxon>Dacrymycetes</taxon>
        <taxon>Dacrymycetales</taxon>
        <taxon>Dacrymycetaceae</taxon>
        <taxon>Dacryopinax</taxon>
    </lineage>
</organism>
<dbReference type="SFLD" id="SFLDG01200">
    <property type="entry name" value="SUF1.1"/>
    <property type="match status" value="2"/>
</dbReference>
<feature type="domain" description="Thioredoxin-like fold" evidence="2">
    <location>
        <begin position="295"/>
        <end position="395"/>
    </location>
</feature>
<dbReference type="AlphaFoldDB" id="M5FNX3"/>
<dbReference type="PANTHER" id="PTHR12289">
    <property type="entry name" value="METAXIN RELATED"/>
    <property type="match status" value="1"/>
</dbReference>
<sequence length="521" mass="59747">MSIKLHNFGEPASMPKHSYFCQKLETYFRAAGWLSDQDYVTVPHWSSNVPTRSVKDFLQIPFVTFEDDCEKKQDFRAVRELVGMGMLKDLDAGLSAERRVDTKVWQIFIEESVFPATLLTRYRDEKNWPVFLSESVELGIPFLADGSADPVSVRQHMLIHLRQHGISRYDKYEIADQLEDAVRNIEVKLLAIETPNGYVYGGLRPTSLDVILYSWLASVLSTKCNQAISFLILNSPRLRSYVQRLTQLWFPEYELLLDLTSTAETLAIRQRKPSTMTLTLHVFPHAYACPNISYYCQKLETYLRAAGYKDYRESVDGSTNGPKGKIPFVVFPSGEKLGDTYFIMRHLVSQGTIRDLDADAGLSKLQKADARAWVAQVDEFLYPLTCCTLFLEKENYAELCLQMFGEPSALRRVGAWWVQRDVHKFLWQHGVGRHSPGEWRNMLSEFLENVVARLEGSKYMFGERPTSADVVVYAWLVTCLETRGTVFVQKWVLGNAPLKTYVKGLTEAWFPEYDGILRLVV</sequence>
<dbReference type="SUPFAM" id="SSF47616">
    <property type="entry name" value="GST C-terminal domain-like"/>
    <property type="match status" value="1"/>
</dbReference>
<dbReference type="GeneID" id="63682662"/>
<dbReference type="SUPFAM" id="SSF52833">
    <property type="entry name" value="Thioredoxin-like"/>
    <property type="match status" value="1"/>
</dbReference>
<evidence type="ECO:0000259" key="2">
    <source>
        <dbReference type="Pfam" id="PF17172"/>
    </source>
</evidence>
<reference evidence="3 4" key="1">
    <citation type="journal article" date="2012" name="Science">
        <title>The Paleozoic origin of enzymatic lignin decomposition reconstructed from 31 fungal genomes.</title>
        <authorList>
            <person name="Floudas D."/>
            <person name="Binder M."/>
            <person name="Riley R."/>
            <person name="Barry K."/>
            <person name="Blanchette R.A."/>
            <person name="Henrissat B."/>
            <person name="Martinez A.T."/>
            <person name="Otillar R."/>
            <person name="Spatafora J.W."/>
            <person name="Yadav J.S."/>
            <person name="Aerts A."/>
            <person name="Benoit I."/>
            <person name="Boyd A."/>
            <person name="Carlson A."/>
            <person name="Copeland A."/>
            <person name="Coutinho P.M."/>
            <person name="de Vries R.P."/>
            <person name="Ferreira P."/>
            <person name="Findley K."/>
            <person name="Foster B."/>
            <person name="Gaskell J."/>
            <person name="Glotzer D."/>
            <person name="Gorecki P."/>
            <person name="Heitman J."/>
            <person name="Hesse C."/>
            <person name="Hori C."/>
            <person name="Igarashi K."/>
            <person name="Jurgens J.A."/>
            <person name="Kallen N."/>
            <person name="Kersten P."/>
            <person name="Kohler A."/>
            <person name="Kuees U."/>
            <person name="Kumar T.K.A."/>
            <person name="Kuo A."/>
            <person name="LaButti K."/>
            <person name="Larrondo L.F."/>
            <person name="Lindquist E."/>
            <person name="Ling A."/>
            <person name="Lombard V."/>
            <person name="Lucas S."/>
            <person name="Lundell T."/>
            <person name="Martin R."/>
            <person name="McLaughlin D.J."/>
            <person name="Morgenstern I."/>
            <person name="Morin E."/>
            <person name="Murat C."/>
            <person name="Nagy L.G."/>
            <person name="Nolan M."/>
            <person name="Ohm R.A."/>
            <person name="Patyshakuliyeva A."/>
            <person name="Rokas A."/>
            <person name="Ruiz-Duenas F.J."/>
            <person name="Sabat G."/>
            <person name="Salamov A."/>
            <person name="Samejima M."/>
            <person name="Schmutz J."/>
            <person name="Slot J.C."/>
            <person name="St John F."/>
            <person name="Stenlid J."/>
            <person name="Sun H."/>
            <person name="Sun S."/>
            <person name="Syed K."/>
            <person name="Tsang A."/>
            <person name="Wiebenga A."/>
            <person name="Young D."/>
            <person name="Pisabarro A."/>
            <person name="Eastwood D.C."/>
            <person name="Martin F."/>
            <person name="Cullen D."/>
            <person name="Grigoriev I.V."/>
            <person name="Hibbett D.S."/>
        </authorList>
    </citation>
    <scope>NUCLEOTIDE SEQUENCE [LARGE SCALE GENOMIC DNA]</scope>
    <source>
        <strain evidence="3 4">DJM-731 SS1</strain>
    </source>
</reference>
<dbReference type="InterPro" id="IPR040079">
    <property type="entry name" value="Glutathione_S-Trfase"/>
</dbReference>
<proteinExistence type="inferred from homology"/>
<dbReference type="InterPro" id="IPR036249">
    <property type="entry name" value="Thioredoxin-like_sf"/>
</dbReference>
<dbReference type="GO" id="GO:0005737">
    <property type="term" value="C:cytoplasm"/>
    <property type="evidence" value="ECO:0007669"/>
    <property type="project" value="TreeGrafter"/>
</dbReference>
<dbReference type="InterPro" id="IPR026928">
    <property type="entry name" value="FAX/IsoI-like"/>
</dbReference>
<comment type="similarity">
    <text evidence="1">Belongs to the FAX family.</text>
</comment>
<accession>M5FNX3</accession>
<dbReference type="PANTHER" id="PTHR12289:SF41">
    <property type="entry name" value="FAILED AXON CONNECTIONS-RELATED"/>
    <property type="match status" value="1"/>
</dbReference>
<gene>
    <name evidence="3" type="ORF">DACRYDRAFT_101973</name>
</gene>
<feature type="domain" description="Thioredoxin-like fold" evidence="2">
    <location>
        <begin position="20"/>
        <end position="127"/>
    </location>
</feature>
<evidence type="ECO:0000313" key="4">
    <source>
        <dbReference type="Proteomes" id="UP000030653"/>
    </source>
</evidence>
<dbReference type="RefSeq" id="XP_040624928.1">
    <property type="nucleotide sequence ID" value="XM_040767600.1"/>
</dbReference>
<dbReference type="SFLD" id="SFLDG01180">
    <property type="entry name" value="SUF1"/>
    <property type="match status" value="2"/>
</dbReference>
<keyword evidence="4" id="KW-1185">Reference proteome</keyword>
<dbReference type="Pfam" id="PF17172">
    <property type="entry name" value="GST_N_4"/>
    <property type="match status" value="2"/>
</dbReference>